<accession>A0A133N3H6</accession>
<dbReference type="RefSeq" id="WP_060796079.1">
    <property type="nucleotide sequence ID" value="NZ_JBMKNJ010000002.1"/>
</dbReference>
<sequence>MLENNNEKIIDYKLGDVTGDGINDEIYIMSCAFNQCLNRHWLVIKEGNSEKVLNHELTENNYNFEVYLLHFKDPNKLDIFIRSIGDCFGGCVKGQILTYEGNELKEIFNTNDFYEENKLSAFYRDDYKVEVFNYERNKKYIIDIKENFKYYLDFVYYGDGKVKEGKEKANISSVWGCNAYYPIGSEVANISIIQKVIGQASTDDICLIESKLRWKDNSFKIIDQMVNLKGNFINQNNRIKEIYIKQDFSIDTRNFGEKDCESLVKIYNEFVEFNSSSSIYWYYLAKVQLLTKDLIGALKSINMNLSFQYPYPSKEKALILKENIENSLRLNK</sequence>
<evidence type="ECO:0000313" key="2">
    <source>
        <dbReference type="Proteomes" id="UP000070646"/>
    </source>
</evidence>
<dbReference type="EMBL" id="LRPU01000097">
    <property type="protein sequence ID" value="KXA10842.1"/>
    <property type="molecule type" value="Genomic_DNA"/>
</dbReference>
<protein>
    <submittedName>
        <fullName evidence="1">Uncharacterized protein</fullName>
    </submittedName>
</protein>
<dbReference type="PATRIC" id="fig|1502.174.peg.2032"/>
<dbReference type="Proteomes" id="UP000070646">
    <property type="component" value="Unassembled WGS sequence"/>
</dbReference>
<name>A0A133N3H6_CLOPF</name>
<dbReference type="AlphaFoldDB" id="A0A133N3H6"/>
<comment type="caution">
    <text evidence="1">The sequence shown here is derived from an EMBL/GenBank/DDBJ whole genome shotgun (WGS) entry which is preliminary data.</text>
</comment>
<organism evidence="1 2">
    <name type="scientific">Clostridium perfringens</name>
    <dbReference type="NCBI Taxonomy" id="1502"/>
    <lineage>
        <taxon>Bacteria</taxon>
        <taxon>Bacillati</taxon>
        <taxon>Bacillota</taxon>
        <taxon>Clostridia</taxon>
        <taxon>Eubacteriales</taxon>
        <taxon>Clostridiaceae</taxon>
        <taxon>Clostridium</taxon>
    </lineage>
</organism>
<evidence type="ECO:0000313" key="1">
    <source>
        <dbReference type="EMBL" id="KXA10842.1"/>
    </source>
</evidence>
<proteinExistence type="predicted"/>
<reference evidence="1 2" key="1">
    <citation type="submission" date="2016-01" db="EMBL/GenBank/DDBJ databases">
        <authorList>
            <person name="Oliw E.H."/>
        </authorList>
    </citation>
    <scope>NUCLEOTIDE SEQUENCE [LARGE SCALE GENOMIC DNA]</scope>
    <source>
        <strain evidence="1 2">MJR7757A</strain>
    </source>
</reference>
<gene>
    <name evidence="1" type="ORF">HMPREF3222_02017</name>
</gene>